<dbReference type="InterPro" id="IPR049331">
    <property type="entry name" value="Top1B_N_bact"/>
</dbReference>
<organism evidence="3 4">
    <name type="scientific">Rhodopseudomonas palustris</name>
    <dbReference type="NCBI Taxonomy" id="1076"/>
    <lineage>
        <taxon>Bacteria</taxon>
        <taxon>Pseudomonadati</taxon>
        <taxon>Pseudomonadota</taxon>
        <taxon>Alphaproteobacteria</taxon>
        <taxon>Hyphomicrobiales</taxon>
        <taxon>Nitrobacteraceae</taxon>
        <taxon>Rhodopseudomonas</taxon>
    </lineage>
</organism>
<dbReference type="Gene3D" id="3.30.66.10">
    <property type="entry name" value="DNA topoisomerase I domain"/>
    <property type="match status" value="1"/>
</dbReference>
<dbReference type="InterPro" id="IPR014711">
    <property type="entry name" value="TopoI_cat_a-hlx-sub_euk"/>
</dbReference>
<proteinExistence type="predicted"/>
<dbReference type="Gene3D" id="1.10.132.120">
    <property type="match status" value="1"/>
</dbReference>
<dbReference type="PROSITE" id="PS52038">
    <property type="entry name" value="TOPO_IB_2"/>
    <property type="match status" value="1"/>
</dbReference>
<name>A0A933RY56_RHOPL</name>
<feature type="domain" description="DNA topoisomerase I catalytic core eukaryotic-type" evidence="1">
    <location>
        <begin position="109"/>
        <end position="328"/>
    </location>
</feature>
<dbReference type="InterPro" id="IPR011010">
    <property type="entry name" value="DNA_brk_join_enz"/>
</dbReference>
<accession>A0A933RY56</accession>
<dbReference type="Proteomes" id="UP000782519">
    <property type="component" value="Unassembled WGS sequence"/>
</dbReference>
<evidence type="ECO:0000259" key="2">
    <source>
        <dbReference type="Pfam" id="PF21338"/>
    </source>
</evidence>
<dbReference type="InterPro" id="IPR035447">
    <property type="entry name" value="DNA_topo_I_N_sf"/>
</dbReference>
<reference evidence="3" key="1">
    <citation type="submission" date="2020-07" db="EMBL/GenBank/DDBJ databases">
        <title>Huge and variable diversity of episymbiotic CPR bacteria and DPANN archaea in groundwater ecosystems.</title>
        <authorList>
            <person name="He C.Y."/>
            <person name="Keren R."/>
            <person name="Whittaker M."/>
            <person name="Farag I.F."/>
            <person name="Doudna J."/>
            <person name="Cate J.H.D."/>
            <person name="Banfield J.F."/>
        </authorList>
    </citation>
    <scope>NUCLEOTIDE SEQUENCE</scope>
    <source>
        <strain evidence="3">NC_groundwater_1818_Pr3_B-0.1um_66_35</strain>
    </source>
</reference>
<dbReference type="InterPro" id="IPR013500">
    <property type="entry name" value="TopoI_cat_euk"/>
</dbReference>
<sequence length="359" mass="39329">MMDQQNFDAPGAAAGPEPIASVEMLASDLGLTLGEPEQLTIRRIRRGKRFQYLRADGSPVKQQATLRRLSALAMPPAYEDVRYAADPTSHLQAVGRDAAGRLQYRYHSDWEKVRETRKAHRLAQLVGALPKIRRAVTKHLSSDEPTREFALAAVIELIARTAIRPGSESYARLNGTRGAATLLKSNVALEDDCVILSFRAKGGKAVRKECGAARLVRAIEILRKLKGKRLFQYRGADGAVHQVSATQVNVFLREIAGIRISLKDFRTLMASAVVLESLARIEPATSATGRRKQVLNALREAADELANTPAICRKSYVHATIVTAFEDGILERFAATLKGTRSQTKREQLLAQVVTAAAA</sequence>
<dbReference type="AlphaFoldDB" id="A0A933RY56"/>
<feature type="domain" description="DNA topoisomerase IB N-terminal" evidence="2">
    <location>
        <begin position="49"/>
        <end position="97"/>
    </location>
</feature>
<dbReference type="GO" id="GO:0003677">
    <property type="term" value="F:DNA binding"/>
    <property type="evidence" value="ECO:0007669"/>
    <property type="project" value="InterPro"/>
</dbReference>
<protein>
    <submittedName>
        <fullName evidence="3">DNA topoisomerase IB</fullName>
    </submittedName>
</protein>
<dbReference type="EMBL" id="JACRJB010000045">
    <property type="protein sequence ID" value="MBI5130841.1"/>
    <property type="molecule type" value="Genomic_DNA"/>
</dbReference>
<evidence type="ECO:0000313" key="3">
    <source>
        <dbReference type="EMBL" id="MBI5130841.1"/>
    </source>
</evidence>
<dbReference type="GO" id="GO:0003917">
    <property type="term" value="F:DNA topoisomerase type I (single strand cut, ATP-independent) activity"/>
    <property type="evidence" value="ECO:0007669"/>
    <property type="project" value="InterPro"/>
</dbReference>
<dbReference type="SUPFAM" id="SSF56349">
    <property type="entry name" value="DNA breaking-rejoining enzymes"/>
    <property type="match status" value="1"/>
</dbReference>
<dbReference type="Pfam" id="PF21338">
    <property type="entry name" value="Top1B_N_bact"/>
    <property type="match status" value="1"/>
</dbReference>
<gene>
    <name evidence="3" type="ORF">HZA66_15470</name>
</gene>
<evidence type="ECO:0000313" key="4">
    <source>
        <dbReference type="Proteomes" id="UP000782519"/>
    </source>
</evidence>
<dbReference type="Pfam" id="PF01028">
    <property type="entry name" value="Topoisom_I"/>
    <property type="match status" value="1"/>
</dbReference>
<comment type="caution">
    <text evidence="3">The sequence shown here is derived from an EMBL/GenBank/DDBJ whole genome shotgun (WGS) entry which is preliminary data.</text>
</comment>
<dbReference type="Gene3D" id="3.90.15.10">
    <property type="entry name" value="Topoisomerase I, Chain A, domain 3"/>
    <property type="match status" value="1"/>
</dbReference>
<dbReference type="GO" id="GO:0006265">
    <property type="term" value="P:DNA topological change"/>
    <property type="evidence" value="ECO:0007669"/>
    <property type="project" value="InterPro"/>
</dbReference>
<evidence type="ECO:0000259" key="1">
    <source>
        <dbReference type="Pfam" id="PF01028"/>
    </source>
</evidence>
<dbReference type="SUPFAM" id="SSF55869">
    <property type="entry name" value="DNA topoisomerase I domain"/>
    <property type="match status" value="1"/>
</dbReference>